<feature type="transmembrane region" description="Helical" evidence="1">
    <location>
        <begin position="52"/>
        <end position="78"/>
    </location>
</feature>
<feature type="transmembrane region" description="Helical" evidence="1">
    <location>
        <begin position="232"/>
        <end position="260"/>
    </location>
</feature>
<organism evidence="2 3">
    <name type="scientific">Trypanosoma brucei equiperdum</name>
    <dbReference type="NCBI Taxonomy" id="630700"/>
    <lineage>
        <taxon>Eukaryota</taxon>
        <taxon>Discoba</taxon>
        <taxon>Euglenozoa</taxon>
        <taxon>Kinetoplastea</taxon>
        <taxon>Metakinetoplastina</taxon>
        <taxon>Trypanosomatida</taxon>
        <taxon>Trypanosomatidae</taxon>
        <taxon>Trypanosoma</taxon>
    </lineage>
</organism>
<reference evidence="2 3" key="1">
    <citation type="submission" date="2018-09" db="EMBL/GenBank/DDBJ databases">
        <title>whole genome sequence of T. equiperdum IVM-t1 strain.</title>
        <authorList>
            <person name="Suganuma K."/>
        </authorList>
    </citation>
    <scope>NUCLEOTIDE SEQUENCE [LARGE SCALE GENOMIC DNA]</scope>
    <source>
        <strain evidence="2 3">IVM-t1</strain>
    </source>
</reference>
<evidence type="ECO:0000313" key="3">
    <source>
        <dbReference type="Proteomes" id="UP000266743"/>
    </source>
</evidence>
<accession>A0A3L6KYG1</accession>
<protein>
    <submittedName>
        <fullName evidence="2">Uncharacterized protein</fullName>
    </submittedName>
</protein>
<proteinExistence type="predicted"/>
<keyword evidence="1" id="KW-0472">Membrane</keyword>
<feature type="transmembrane region" description="Helical" evidence="1">
    <location>
        <begin position="29"/>
        <end position="46"/>
    </location>
</feature>
<dbReference type="EMBL" id="QSBY01000010">
    <property type="protein sequence ID" value="RHW69414.1"/>
    <property type="molecule type" value="Genomic_DNA"/>
</dbReference>
<evidence type="ECO:0000313" key="2">
    <source>
        <dbReference type="EMBL" id="RHW69414.1"/>
    </source>
</evidence>
<keyword evidence="1" id="KW-0812">Transmembrane</keyword>
<evidence type="ECO:0000256" key="1">
    <source>
        <dbReference type="SAM" id="Phobius"/>
    </source>
</evidence>
<sequence>MLGNSQGDTAEFGSCPGRNFSSLLRYPPLALYVVSIGLVAYLIGWGPGEGTVVNAVSGSAVACFVVARTLRGVLHFLWRERGRITFGRVTRCTRSRAPTGLKSTGAIHMSLADAALLPLCTLVSTFHKNSVVSYLADVLYPSGIKYTLAYHFAWVFGMVLTAGCWNVLLPLEEGRLMPLEKIKSFLYHGAFTLSAWLLVPTLTFLSSALPCSGSKMTLLFNERCLSSRHRRYVAEGYLGLVLHALVVDGIIGSLSTLGGWCVNLQLCDEYLLQLTMAHRLIYVYGAVFIGGPFWSGFCALFSASLLFKMRGSFFSSCRLLQYVAEASLELCVLSSLCCMIEPLTPYAIFIWLGVFFGGWTVIFASLLHRYGLTFCENEEEMLFDL</sequence>
<dbReference type="Proteomes" id="UP000266743">
    <property type="component" value="Chromosome 10"/>
</dbReference>
<comment type="caution">
    <text evidence="2">The sequence shown here is derived from an EMBL/GenBank/DDBJ whole genome shotgun (WGS) entry which is preliminary data.</text>
</comment>
<gene>
    <name evidence="2" type="ORF">DPX39_100086100</name>
</gene>
<feature type="transmembrane region" description="Helical" evidence="1">
    <location>
        <begin position="280"/>
        <end position="307"/>
    </location>
</feature>
<feature type="transmembrane region" description="Helical" evidence="1">
    <location>
        <begin position="188"/>
        <end position="211"/>
    </location>
</feature>
<keyword evidence="1" id="KW-1133">Transmembrane helix</keyword>
<feature type="transmembrane region" description="Helical" evidence="1">
    <location>
        <begin position="348"/>
        <end position="367"/>
    </location>
</feature>
<feature type="transmembrane region" description="Helical" evidence="1">
    <location>
        <begin position="148"/>
        <end position="168"/>
    </location>
</feature>
<dbReference type="AlphaFoldDB" id="A0A3L6KYG1"/>
<name>A0A3L6KYG1_9TRYP</name>